<dbReference type="FunFam" id="2.60.260.20:FF:000006">
    <property type="entry name" value="DnaJ subfamily B member 13"/>
    <property type="match status" value="1"/>
</dbReference>
<name>A0A834XZD6_APHGI</name>
<dbReference type="OrthoDB" id="550424at2759"/>
<dbReference type="GO" id="GO:0005829">
    <property type="term" value="C:cytosol"/>
    <property type="evidence" value="ECO:0007669"/>
    <property type="project" value="TreeGrafter"/>
</dbReference>
<accession>A0A834XZD6</accession>
<protein>
    <recommendedName>
        <fullName evidence="2">J domain-containing protein</fullName>
    </recommendedName>
</protein>
<dbReference type="Pfam" id="PF01556">
    <property type="entry name" value="DnaJ_C"/>
    <property type="match status" value="1"/>
</dbReference>
<proteinExistence type="predicted"/>
<comment type="caution">
    <text evidence="3">The sequence shown here is derived from an EMBL/GenBank/DDBJ whole genome shotgun (WGS) entry which is preliminary data.</text>
</comment>
<dbReference type="SMART" id="SM00271">
    <property type="entry name" value="DnaJ"/>
    <property type="match status" value="1"/>
</dbReference>
<dbReference type="PROSITE" id="PS50076">
    <property type="entry name" value="DNAJ_2"/>
    <property type="match status" value="1"/>
</dbReference>
<evidence type="ECO:0000256" key="1">
    <source>
        <dbReference type="ARBA" id="ARBA00023186"/>
    </source>
</evidence>
<evidence type="ECO:0000313" key="4">
    <source>
        <dbReference type="Proteomes" id="UP000639338"/>
    </source>
</evidence>
<dbReference type="SUPFAM" id="SSF49493">
    <property type="entry name" value="HSP40/DnaJ peptide-binding domain"/>
    <property type="match status" value="2"/>
</dbReference>
<gene>
    <name evidence="3" type="ORF">HCN44_003919</name>
</gene>
<dbReference type="CDD" id="cd10747">
    <property type="entry name" value="DnaJ_C"/>
    <property type="match status" value="1"/>
</dbReference>
<dbReference type="Pfam" id="PF00226">
    <property type="entry name" value="DnaJ"/>
    <property type="match status" value="1"/>
</dbReference>
<dbReference type="PANTHER" id="PTHR24078:SF519">
    <property type="entry name" value="DNAJ HOMOLOG SUBFAMILY B MEMBER 13"/>
    <property type="match status" value="1"/>
</dbReference>
<dbReference type="InterPro" id="IPR051339">
    <property type="entry name" value="DnaJ_subfamily_B"/>
</dbReference>
<dbReference type="FunFam" id="1.10.287.110:FF:000106">
    <property type="entry name" value="Putative heat shock protein-like protein"/>
    <property type="match status" value="1"/>
</dbReference>
<dbReference type="Gene3D" id="2.60.260.20">
    <property type="entry name" value="Urease metallochaperone UreE, N-terminal domain"/>
    <property type="match status" value="2"/>
</dbReference>
<reference evidence="3 4" key="1">
    <citation type="submission" date="2020-08" db="EMBL/GenBank/DDBJ databases">
        <title>Aphidius gifuensis genome sequencing and assembly.</title>
        <authorList>
            <person name="Du Z."/>
        </authorList>
    </citation>
    <scope>NUCLEOTIDE SEQUENCE [LARGE SCALE GENOMIC DNA]</scope>
    <source>
        <strain evidence="3">YNYX2018</strain>
        <tissue evidence="3">Adults</tissue>
    </source>
</reference>
<evidence type="ECO:0000313" key="3">
    <source>
        <dbReference type="EMBL" id="KAF7994447.1"/>
    </source>
</evidence>
<dbReference type="InterPro" id="IPR018253">
    <property type="entry name" value="DnaJ_domain_CS"/>
</dbReference>
<dbReference type="InterPro" id="IPR001623">
    <property type="entry name" value="DnaJ_domain"/>
</dbReference>
<dbReference type="PANTHER" id="PTHR24078">
    <property type="entry name" value="DNAJ HOMOLOG SUBFAMILY C MEMBER"/>
    <property type="match status" value="1"/>
</dbReference>
<dbReference type="FunFam" id="2.60.260.20:FF:000002">
    <property type="entry name" value="Dnaj homolog subfamily b member"/>
    <property type="match status" value="1"/>
</dbReference>
<dbReference type="Gene3D" id="1.10.287.110">
    <property type="entry name" value="DnaJ domain"/>
    <property type="match status" value="1"/>
</dbReference>
<sequence length="370" mass="43042">MCSSYCQGLNFDIDYYGVLKLNKNCNDLDIKKAFRRLAIQYNPERQKDDNILEVFSLICEAYEVLSDSLRRTIYDFYGETGLKNGVPGNNENIEPYVFHGEPLRTYRNFFGTESPYADLLDVLDDPEAMKRYKQAQIPQNETIIKQLFLTLKEIFHGVVKIMKIERLEYVNNEENIMEMKDKFFTIDIKPGLPNGSEFLFPKEGDRGANIIPADIVFVTTEIPHDVFERKNDDLVMIVDVFLKEALTGTVVKIQTLDDRVFRVPITSIITPDYRKLVPGEGLPLSHDPTQRGDLIINFKIEFPIYLCVASKNYIKKAFEIAVNKDDDNSIESIDYIYQYMLNEQMHRNVDDDIPVRKINKDEKFKFICEK</sequence>
<dbReference type="EMBL" id="JACMRX010000002">
    <property type="protein sequence ID" value="KAF7994447.1"/>
    <property type="molecule type" value="Genomic_DNA"/>
</dbReference>
<evidence type="ECO:0000259" key="2">
    <source>
        <dbReference type="PROSITE" id="PS50076"/>
    </source>
</evidence>
<dbReference type="PRINTS" id="PR00625">
    <property type="entry name" value="JDOMAIN"/>
</dbReference>
<feature type="domain" description="J" evidence="2">
    <location>
        <begin position="14"/>
        <end position="78"/>
    </location>
</feature>
<dbReference type="CDD" id="cd06257">
    <property type="entry name" value="DnaJ"/>
    <property type="match status" value="1"/>
</dbReference>
<dbReference type="PROSITE" id="PS00636">
    <property type="entry name" value="DNAJ_1"/>
    <property type="match status" value="1"/>
</dbReference>
<keyword evidence="1" id="KW-0143">Chaperone</keyword>
<dbReference type="Proteomes" id="UP000639338">
    <property type="component" value="Unassembled WGS sequence"/>
</dbReference>
<organism evidence="3 4">
    <name type="scientific">Aphidius gifuensis</name>
    <name type="common">Parasitoid wasp</name>
    <dbReference type="NCBI Taxonomy" id="684658"/>
    <lineage>
        <taxon>Eukaryota</taxon>
        <taxon>Metazoa</taxon>
        <taxon>Ecdysozoa</taxon>
        <taxon>Arthropoda</taxon>
        <taxon>Hexapoda</taxon>
        <taxon>Insecta</taxon>
        <taxon>Pterygota</taxon>
        <taxon>Neoptera</taxon>
        <taxon>Endopterygota</taxon>
        <taxon>Hymenoptera</taxon>
        <taxon>Apocrita</taxon>
        <taxon>Ichneumonoidea</taxon>
        <taxon>Braconidae</taxon>
        <taxon>Aphidiinae</taxon>
        <taxon>Aphidius</taxon>
    </lineage>
</organism>
<dbReference type="AlphaFoldDB" id="A0A834XZD6"/>
<dbReference type="GO" id="GO:0051087">
    <property type="term" value="F:protein-folding chaperone binding"/>
    <property type="evidence" value="ECO:0007669"/>
    <property type="project" value="TreeGrafter"/>
</dbReference>
<dbReference type="SUPFAM" id="SSF46565">
    <property type="entry name" value="Chaperone J-domain"/>
    <property type="match status" value="1"/>
</dbReference>
<dbReference type="InterPro" id="IPR008971">
    <property type="entry name" value="HSP40/DnaJ_pept-bd"/>
</dbReference>
<dbReference type="GO" id="GO:0051082">
    <property type="term" value="F:unfolded protein binding"/>
    <property type="evidence" value="ECO:0007669"/>
    <property type="project" value="InterPro"/>
</dbReference>
<keyword evidence="4" id="KW-1185">Reference proteome</keyword>
<dbReference type="InterPro" id="IPR002939">
    <property type="entry name" value="DnaJ_C"/>
</dbReference>
<dbReference type="GO" id="GO:0006457">
    <property type="term" value="P:protein folding"/>
    <property type="evidence" value="ECO:0007669"/>
    <property type="project" value="InterPro"/>
</dbReference>
<dbReference type="InterPro" id="IPR036869">
    <property type="entry name" value="J_dom_sf"/>
</dbReference>